<dbReference type="Pfam" id="PF17946">
    <property type="entry name" value="RecC_C"/>
    <property type="match status" value="1"/>
</dbReference>
<sequence length="1082" mass="120306">MLHLYQSNRLEFLAETAVALMQTSPPASAFAPEEIIVQSQGMRRYLNHYLAERSGIAANLKFSLPAALSWQLTRRFLPHAPRLNPFAPEVLRWRLLPLLDPAGEHAAALPPVLQGYLNSSPTAAYHLAGRLADVFDQYLVYRPQWLDQWERGRLNDLGSDEAWQAELWRILAAQSPAAHRAAQHQQLLAALRAESLPQRYLAFGISTLAPVYLDLLEALAEHTEIHLFAVNPSQQYWGDLPSPKRLAKRPHPAAAEAGHPLLASLGKQGRDFFDHLAASSRPVAEIELYPAPPESPSLLQRLQTDIQLLRLPEKMPEAGGNPADGSITIQAAHSPLRELQILKDHLLRRLAEQPDLQPHHIAVLTPAIEDYLPFIQAVFGEAAPGSRALPYNIADVRLSRSQPLMLLAEQLIALMQSRFETERLPPLLDHDTVRRQWQIGADDADFLRHSSAELNIRWGADAAMRAQYGGSGQAFTWQQGEERSVLGWLLPAGRGELWQGVHPYAADLAQQPAQAAWFVLLHHLRAHHRQWQNPADVAGWIERFRSLLADATGDASAEADQAAHQQIMQALADWQAEAELAGYRAPLPPDTACEHLRLFLDQSSEAGFLRGGITFCSMVPMRSLPFPTLCLLGLNDGKFPRQTKAPAFDLIARHPQAGDRSRRDDDRYLFLESLISARRELYLSYIGRDYHKDEAQAPSPLLSELVDTLAQMTGQSSADFAAAHIRQHPLQAFSARYFSGSPHAGQADFSGSLSSTRQDYAQALNQPPTEPPPFIGDTPPAAESPAAIPLGSFLYFWKNPVRYWLRHALQWRRPYAEAPADSAEPYAIADPAAVKQHYLDARRHHENFAHTEARLRAESLLPAGLLGQLLQEPERTAVKQLDSALLTSPRRPDFPFRFVHRGIVLAGSLSHLHQHGQIFYRAQDLNAPDTIELWLQHLVYCAVAPQPQATHLVCPASPQTLPPLPGNEAAELLGRWLDYYALGQRQPLPFFPRTSLAAAQACTADDLTAGRLPEAALKAARSKYRDGYNYSGQNQDREVAQVFSRNDDEPIESPLFANIVLELLAPLALHLTPKAGKGKKAT</sequence>
<dbReference type="PANTHER" id="PTHR30591:SF1">
    <property type="entry name" value="RECBCD ENZYME SUBUNIT RECC"/>
    <property type="match status" value="1"/>
</dbReference>
<keyword evidence="7 10" id="KW-0067">ATP-binding</keyword>
<dbReference type="GO" id="GO:0008854">
    <property type="term" value="F:exodeoxyribonuclease V activity"/>
    <property type="evidence" value="ECO:0007669"/>
    <property type="project" value="InterPro"/>
</dbReference>
<keyword evidence="1 10" id="KW-0540">Nuclease</keyword>
<evidence type="ECO:0000313" key="12">
    <source>
        <dbReference type="EMBL" id="OAM29968.1"/>
    </source>
</evidence>
<name>A0A1A9S0A4_9NEIS</name>
<keyword evidence="4 10" id="KW-0378">Hydrolase</keyword>
<evidence type="ECO:0000256" key="4">
    <source>
        <dbReference type="ARBA" id="ARBA00022801"/>
    </source>
</evidence>
<dbReference type="GO" id="GO:0005524">
    <property type="term" value="F:ATP binding"/>
    <property type="evidence" value="ECO:0007669"/>
    <property type="project" value="UniProtKB-UniRule"/>
</dbReference>
<comment type="function">
    <text evidence="10">A helicase/nuclease that prepares dsDNA breaks (DSB) for recombinational DNA repair. Binds to DSBs and unwinds DNA via a highly rapid and processive ATP-dependent bidirectional helicase activity. Unwinds dsDNA until it encounters a Chi (crossover hotspot instigator) sequence from the 3' direction. Cuts ssDNA a few nucleotides 3' to the Chi site. The properties and activities of the enzyme are changed at Chi. The Chi-altered holoenzyme produces a long 3'-ssDNA overhang and facilitates RecA-binding to the ssDNA for homologous DNA recombination and repair. Holoenzyme degrades any linearized DNA that is unable to undergo homologous recombination. In the holoenzyme this subunit recognizes the wild-type Chi sequence, and when added to isolated RecB increases its ATP-dependent helicase processivity.</text>
</comment>
<evidence type="ECO:0000256" key="6">
    <source>
        <dbReference type="ARBA" id="ARBA00022839"/>
    </source>
</evidence>
<comment type="subunit">
    <text evidence="10">Heterotrimer of RecB, RecC and RecD. All subunits contribute to DNA-binding.</text>
</comment>
<evidence type="ECO:0000256" key="3">
    <source>
        <dbReference type="ARBA" id="ARBA00022763"/>
    </source>
</evidence>
<dbReference type="PIRSF" id="PIRSF000980">
    <property type="entry name" value="RecC"/>
    <property type="match status" value="1"/>
</dbReference>
<proteinExistence type="inferred from homology"/>
<dbReference type="GO" id="GO:0003678">
    <property type="term" value="F:DNA helicase activity"/>
    <property type="evidence" value="ECO:0007669"/>
    <property type="project" value="UniProtKB-UniRule"/>
</dbReference>
<keyword evidence="13" id="KW-1185">Reference proteome</keyword>
<keyword evidence="9 10" id="KW-0234">DNA repair</keyword>
<keyword evidence="8 10" id="KW-0238">DNA-binding</keyword>
<dbReference type="Gene3D" id="3.40.50.10930">
    <property type="match status" value="1"/>
</dbReference>
<comment type="similarity">
    <text evidence="10">Belongs to the RecC family.</text>
</comment>
<organism evidence="12 13">
    <name type="scientific">Eikenella longinqua</name>
    <dbReference type="NCBI Taxonomy" id="1795827"/>
    <lineage>
        <taxon>Bacteria</taxon>
        <taxon>Pseudomonadati</taxon>
        <taxon>Pseudomonadota</taxon>
        <taxon>Betaproteobacteria</taxon>
        <taxon>Neisseriales</taxon>
        <taxon>Neisseriaceae</taxon>
        <taxon>Eikenella</taxon>
    </lineage>
</organism>
<dbReference type="InterPro" id="IPR006697">
    <property type="entry name" value="RecC"/>
</dbReference>
<dbReference type="OrthoDB" id="9762834at2"/>
<keyword evidence="3 10" id="KW-0227">DNA damage</keyword>
<evidence type="ECO:0000256" key="7">
    <source>
        <dbReference type="ARBA" id="ARBA00022840"/>
    </source>
</evidence>
<evidence type="ECO:0000256" key="1">
    <source>
        <dbReference type="ARBA" id="ARBA00022722"/>
    </source>
</evidence>
<dbReference type="Pfam" id="PF04257">
    <property type="entry name" value="Exonuc_V_gamma"/>
    <property type="match status" value="1"/>
</dbReference>
<dbReference type="Gene3D" id="1.10.10.160">
    <property type="match status" value="1"/>
</dbReference>
<keyword evidence="6 10" id="KW-0269">Exonuclease</keyword>
<comment type="caution">
    <text evidence="12">The sequence shown here is derived from an EMBL/GenBank/DDBJ whole genome shotgun (WGS) entry which is preliminary data.</text>
</comment>
<dbReference type="HAMAP" id="MF_01486">
    <property type="entry name" value="RecC"/>
    <property type="match status" value="1"/>
</dbReference>
<evidence type="ECO:0000256" key="10">
    <source>
        <dbReference type="HAMAP-Rule" id="MF_01486"/>
    </source>
</evidence>
<dbReference type="AlphaFoldDB" id="A0A1A9S0A4"/>
<dbReference type="GO" id="GO:0003677">
    <property type="term" value="F:DNA binding"/>
    <property type="evidence" value="ECO:0007669"/>
    <property type="project" value="UniProtKB-UniRule"/>
</dbReference>
<dbReference type="Proteomes" id="UP000077885">
    <property type="component" value="Unassembled WGS sequence"/>
</dbReference>
<evidence type="ECO:0000256" key="9">
    <source>
        <dbReference type="ARBA" id="ARBA00023204"/>
    </source>
</evidence>
<comment type="miscellaneous">
    <text evidence="10">In the RecBCD complex, RecB has a slow 3'-5' helicase, an exonuclease activity and loads RecA onto ssDNA, RecD has a fast 5'-3' helicase activity, while RecC stimulates the ATPase and processivity of the RecB helicase and contributes to recognition of the Chi site.</text>
</comment>
<dbReference type="STRING" id="1795827.A7P95_02785"/>
<reference evidence="13" key="1">
    <citation type="submission" date="2016-05" db="EMBL/GenBank/DDBJ databases">
        <title>Draft genome of Corynebacterium afermentans subsp. afermentans LCDC 88199T.</title>
        <authorList>
            <person name="Bernier A.-M."/>
            <person name="Bernard K."/>
        </authorList>
    </citation>
    <scope>NUCLEOTIDE SEQUENCE [LARGE SCALE GENOMIC DNA]</scope>
    <source>
        <strain evidence="13">NML02-A-017</strain>
    </source>
</reference>
<dbReference type="NCBIfam" id="TIGR01450">
    <property type="entry name" value="recC"/>
    <property type="match status" value="1"/>
</dbReference>
<dbReference type="RefSeq" id="WP_067590827.1">
    <property type="nucleotide sequence ID" value="NZ_LXSL01000013.1"/>
</dbReference>
<evidence type="ECO:0000256" key="2">
    <source>
        <dbReference type="ARBA" id="ARBA00022741"/>
    </source>
</evidence>
<dbReference type="SUPFAM" id="SSF52980">
    <property type="entry name" value="Restriction endonuclease-like"/>
    <property type="match status" value="1"/>
</dbReference>
<dbReference type="InterPro" id="IPR027417">
    <property type="entry name" value="P-loop_NTPase"/>
</dbReference>
<dbReference type="InterPro" id="IPR041500">
    <property type="entry name" value="RecC_C"/>
</dbReference>
<dbReference type="PANTHER" id="PTHR30591">
    <property type="entry name" value="RECBCD ENZYME SUBUNIT RECC"/>
    <property type="match status" value="1"/>
</dbReference>
<keyword evidence="2 10" id="KW-0547">Nucleotide-binding</keyword>
<dbReference type="GO" id="GO:0000724">
    <property type="term" value="P:double-strand break repair via homologous recombination"/>
    <property type="evidence" value="ECO:0007669"/>
    <property type="project" value="UniProtKB-UniRule"/>
</dbReference>
<evidence type="ECO:0000256" key="5">
    <source>
        <dbReference type="ARBA" id="ARBA00022806"/>
    </source>
</evidence>
<dbReference type="EMBL" id="LXSL01000013">
    <property type="protein sequence ID" value="OAM29968.1"/>
    <property type="molecule type" value="Genomic_DNA"/>
</dbReference>
<dbReference type="InterPro" id="IPR011335">
    <property type="entry name" value="Restrct_endonuc-II-like"/>
</dbReference>
<evidence type="ECO:0000256" key="8">
    <source>
        <dbReference type="ARBA" id="ARBA00023125"/>
    </source>
</evidence>
<accession>A0A1A9S0A4</accession>
<dbReference type="SUPFAM" id="SSF52540">
    <property type="entry name" value="P-loop containing nucleoside triphosphate hydrolases"/>
    <property type="match status" value="2"/>
</dbReference>
<dbReference type="InterPro" id="IPR013986">
    <property type="entry name" value="DExx_box_DNA_helicase_dom_sf"/>
</dbReference>
<dbReference type="Gene3D" id="3.40.50.300">
    <property type="entry name" value="P-loop containing nucleotide triphosphate hydrolases"/>
    <property type="match status" value="2"/>
</dbReference>
<evidence type="ECO:0000259" key="11">
    <source>
        <dbReference type="Pfam" id="PF17946"/>
    </source>
</evidence>
<protein>
    <recommendedName>
        <fullName evidence="10">RecBCD enzyme subunit RecC</fullName>
    </recommendedName>
    <alternativeName>
        <fullName evidence="10">Exonuclease V subunit RecC</fullName>
        <shortName evidence="10">ExoV subunit RecC</shortName>
    </alternativeName>
    <alternativeName>
        <fullName evidence="10">Helicase/nuclease RecBCD subunit RecC</fullName>
    </alternativeName>
</protein>
<dbReference type="GO" id="GO:0009338">
    <property type="term" value="C:exodeoxyribonuclease V complex"/>
    <property type="evidence" value="ECO:0007669"/>
    <property type="project" value="InterPro"/>
</dbReference>
<feature type="domain" description="RecC C-terminal" evidence="11">
    <location>
        <begin position="786"/>
        <end position="1002"/>
    </location>
</feature>
<evidence type="ECO:0000313" key="13">
    <source>
        <dbReference type="Proteomes" id="UP000077885"/>
    </source>
</evidence>
<keyword evidence="5 10" id="KW-0347">Helicase</keyword>
<gene>
    <name evidence="10" type="primary">recC</name>
    <name evidence="12" type="ORF">A7P95_02785</name>
</gene>